<dbReference type="SMART" id="SM00530">
    <property type="entry name" value="HTH_XRE"/>
    <property type="match status" value="1"/>
</dbReference>
<proteinExistence type="predicted"/>
<dbReference type="Proteomes" id="UP000650628">
    <property type="component" value="Unassembled WGS sequence"/>
</dbReference>
<dbReference type="InterPro" id="IPR001387">
    <property type="entry name" value="Cro/C1-type_HTH"/>
</dbReference>
<dbReference type="AlphaFoldDB" id="A0A8J3TTR4"/>
<accession>A0A8J3TTR4</accession>
<comment type="caution">
    <text evidence="2">The sequence shown here is derived from an EMBL/GenBank/DDBJ whole genome shotgun (WGS) entry which is preliminary data.</text>
</comment>
<dbReference type="PANTHER" id="PTHR35010">
    <property type="entry name" value="BLL4672 PROTEIN-RELATED"/>
    <property type="match status" value="1"/>
</dbReference>
<evidence type="ECO:0000313" key="2">
    <source>
        <dbReference type="EMBL" id="GII32261.1"/>
    </source>
</evidence>
<dbReference type="InterPro" id="IPR010982">
    <property type="entry name" value="Lambda_DNA-bd_dom_sf"/>
</dbReference>
<evidence type="ECO:0000259" key="1">
    <source>
        <dbReference type="PROSITE" id="PS50943"/>
    </source>
</evidence>
<dbReference type="GO" id="GO:0003677">
    <property type="term" value="F:DNA binding"/>
    <property type="evidence" value="ECO:0007669"/>
    <property type="project" value="InterPro"/>
</dbReference>
<dbReference type="EMBL" id="BOOO01000034">
    <property type="protein sequence ID" value="GII32261.1"/>
    <property type="molecule type" value="Genomic_DNA"/>
</dbReference>
<name>A0A8J3TTR4_9ACTN</name>
<reference evidence="2 3" key="1">
    <citation type="submission" date="2021-01" db="EMBL/GenBank/DDBJ databases">
        <title>Whole genome shotgun sequence of Planotetraspora mira NBRC 15435.</title>
        <authorList>
            <person name="Komaki H."/>
            <person name="Tamura T."/>
        </authorList>
    </citation>
    <scope>NUCLEOTIDE SEQUENCE [LARGE SCALE GENOMIC DNA]</scope>
    <source>
        <strain evidence="2 3">NBRC 15435</strain>
    </source>
</reference>
<dbReference type="Gene3D" id="3.30.450.180">
    <property type="match status" value="1"/>
</dbReference>
<organism evidence="2 3">
    <name type="scientific">Planotetraspora mira</name>
    <dbReference type="NCBI Taxonomy" id="58121"/>
    <lineage>
        <taxon>Bacteria</taxon>
        <taxon>Bacillati</taxon>
        <taxon>Actinomycetota</taxon>
        <taxon>Actinomycetes</taxon>
        <taxon>Streptosporangiales</taxon>
        <taxon>Streptosporangiaceae</taxon>
        <taxon>Planotetraspora</taxon>
    </lineage>
</organism>
<feature type="domain" description="HTH cro/C1-type" evidence="1">
    <location>
        <begin position="40"/>
        <end position="87"/>
    </location>
</feature>
<dbReference type="InterPro" id="IPR041413">
    <property type="entry name" value="MLTR_LBD"/>
</dbReference>
<sequence length="281" mass="31843">MVVTPRVNRRELADFLRTRRARLKPSDVGLQPGERRRTPGLRREEVSQLAGMSTDYYIRLEQARGPKPSRQLLNALARALMLSIDERNYLFHLAGETPAPASGPRRDVPVGILNMLAGLEDVPAYVLDAKYDILAWNPLAGLLMGDLDTVPPDERNVIRWIFRSPDLEDHLCDGERGRFARSSVMDLRAAAGRYPDDRGIQDLVAEMLARSPEFAELWARHDVEARRDHRKRIDHPVVGVIEVDCQVLPIPDRDQRVVIYAPMPGSRSHEALRELRALSGR</sequence>
<evidence type="ECO:0000313" key="3">
    <source>
        <dbReference type="Proteomes" id="UP000650628"/>
    </source>
</evidence>
<dbReference type="CDD" id="cd00093">
    <property type="entry name" value="HTH_XRE"/>
    <property type="match status" value="1"/>
</dbReference>
<protein>
    <submittedName>
        <fullName evidence="2">Transcriptional regulator</fullName>
    </submittedName>
</protein>
<dbReference type="PANTHER" id="PTHR35010:SF2">
    <property type="entry name" value="BLL4672 PROTEIN"/>
    <property type="match status" value="1"/>
</dbReference>
<dbReference type="Pfam" id="PF13560">
    <property type="entry name" value="HTH_31"/>
    <property type="match status" value="1"/>
</dbReference>
<dbReference type="Gene3D" id="1.10.260.40">
    <property type="entry name" value="lambda repressor-like DNA-binding domains"/>
    <property type="match status" value="1"/>
</dbReference>
<dbReference type="Pfam" id="PF17765">
    <property type="entry name" value="MLTR_LBD"/>
    <property type="match status" value="1"/>
</dbReference>
<dbReference type="SUPFAM" id="SSF47413">
    <property type="entry name" value="lambda repressor-like DNA-binding domains"/>
    <property type="match status" value="1"/>
</dbReference>
<gene>
    <name evidence="2" type="ORF">Pmi06nite_57030</name>
</gene>
<dbReference type="PROSITE" id="PS50943">
    <property type="entry name" value="HTH_CROC1"/>
    <property type="match status" value="1"/>
</dbReference>
<keyword evidence="3" id="KW-1185">Reference proteome</keyword>